<keyword evidence="7" id="KW-0862">Zinc</keyword>
<evidence type="ECO:0000256" key="5">
    <source>
        <dbReference type="ARBA" id="ARBA00022723"/>
    </source>
</evidence>
<comment type="catalytic activity">
    <reaction evidence="1">
        <text>inosine + phosphate = alpha-D-ribose 1-phosphate + hypoxanthine</text>
        <dbReference type="Rhea" id="RHEA:27646"/>
        <dbReference type="ChEBI" id="CHEBI:17368"/>
        <dbReference type="ChEBI" id="CHEBI:17596"/>
        <dbReference type="ChEBI" id="CHEBI:43474"/>
        <dbReference type="ChEBI" id="CHEBI:57720"/>
        <dbReference type="EC" id="2.4.2.1"/>
    </reaction>
    <physiologicalReaction direction="left-to-right" evidence="1">
        <dbReference type="Rhea" id="RHEA:27647"/>
    </physiologicalReaction>
</comment>
<dbReference type="Gene3D" id="3.60.140.10">
    <property type="entry name" value="CNF1/YfiH-like putative cysteine hydrolases"/>
    <property type="match status" value="1"/>
</dbReference>
<keyword evidence="4" id="KW-0808">Transferase</keyword>
<reference evidence="13" key="1">
    <citation type="submission" date="2016-11" db="EMBL/GenBank/DDBJ databases">
        <authorList>
            <person name="Varghese N."/>
            <person name="Submissions S."/>
        </authorList>
    </citation>
    <scope>NUCLEOTIDE SEQUENCE [LARGE SCALE GENOMIC DNA]</scope>
    <source>
        <strain evidence="13">DSM 12395</strain>
    </source>
</reference>
<dbReference type="PANTHER" id="PTHR30616:SF2">
    <property type="entry name" value="PURINE NUCLEOSIDE PHOSPHORYLASE LACC1"/>
    <property type="match status" value="1"/>
</dbReference>
<dbReference type="OrthoDB" id="4279at2"/>
<name>A0A1M4UI28_9FIRM</name>
<dbReference type="NCBIfam" id="TIGR00726">
    <property type="entry name" value="peptidoglycan editing factor PgeF"/>
    <property type="match status" value="1"/>
</dbReference>
<dbReference type="InterPro" id="IPR003730">
    <property type="entry name" value="Cu_polyphenol_OxRdtase"/>
</dbReference>
<dbReference type="AlphaFoldDB" id="A0A1M4UI28"/>
<dbReference type="RefSeq" id="WP_073235655.1">
    <property type="nucleotide sequence ID" value="NZ_FQUY01000003.1"/>
</dbReference>
<dbReference type="PANTHER" id="PTHR30616">
    <property type="entry name" value="UNCHARACTERIZED PROTEIN YFIH"/>
    <property type="match status" value="1"/>
</dbReference>
<keyword evidence="5" id="KW-0479">Metal-binding</keyword>
<sequence>MQGIRIEQKGDLQYLQFDAFARSGRITHGFTTRRGGFSAFPYHNLNMALHVGDRPDHVRANRAVACAALGINPADLVAAVQVHGSRVEVVGPQHRGRGAVDYSTAIPDTDALITNTPGLPLSSYYADCVPILLYDPVRTCIGLAHAGWRGTVQGIAGAAVAKMREVYGCDAGDILAGIGPSIGPCCYQVDVPVQQALAKVFSYWEELLKPVGPDRWLLDLWETNRRVLMDAGVKAENITVARLCTACRTDLFFSYRMEQGKTGRMASLIMIKE</sequence>
<evidence type="ECO:0000313" key="12">
    <source>
        <dbReference type="EMBL" id="SHE56411.1"/>
    </source>
</evidence>
<dbReference type="EMBL" id="FQUY01000003">
    <property type="protein sequence ID" value="SHE56411.1"/>
    <property type="molecule type" value="Genomic_DNA"/>
</dbReference>
<dbReference type="STRING" id="1121429.SAMN02745133_00648"/>
<evidence type="ECO:0000256" key="11">
    <source>
        <dbReference type="RuleBase" id="RU361274"/>
    </source>
</evidence>
<evidence type="ECO:0000256" key="8">
    <source>
        <dbReference type="ARBA" id="ARBA00047989"/>
    </source>
</evidence>
<dbReference type="InterPro" id="IPR038371">
    <property type="entry name" value="Cu_polyphenol_OxRdtase_sf"/>
</dbReference>
<comment type="catalytic activity">
    <reaction evidence="9">
        <text>adenosine + phosphate = alpha-D-ribose 1-phosphate + adenine</text>
        <dbReference type="Rhea" id="RHEA:27642"/>
        <dbReference type="ChEBI" id="CHEBI:16335"/>
        <dbReference type="ChEBI" id="CHEBI:16708"/>
        <dbReference type="ChEBI" id="CHEBI:43474"/>
        <dbReference type="ChEBI" id="CHEBI:57720"/>
        <dbReference type="EC" id="2.4.2.1"/>
    </reaction>
    <physiologicalReaction direction="left-to-right" evidence="9">
        <dbReference type="Rhea" id="RHEA:27643"/>
    </physiologicalReaction>
</comment>
<organism evidence="12 13">
    <name type="scientific">Desulforamulus putei DSM 12395</name>
    <dbReference type="NCBI Taxonomy" id="1121429"/>
    <lineage>
        <taxon>Bacteria</taxon>
        <taxon>Bacillati</taxon>
        <taxon>Bacillota</taxon>
        <taxon>Clostridia</taxon>
        <taxon>Eubacteriales</taxon>
        <taxon>Peptococcaceae</taxon>
        <taxon>Desulforamulus</taxon>
    </lineage>
</organism>
<proteinExistence type="inferred from homology"/>
<dbReference type="GO" id="GO:0017061">
    <property type="term" value="F:S-methyl-5-thioadenosine phosphorylase activity"/>
    <property type="evidence" value="ECO:0007669"/>
    <property type="project" value="UniProtKB-EC"/>
</dbReference>
<comment type="catalytic activity">
    <reaction evidence="8">
        <text>adenosine + H2O + H(+) = inosine + NH4(+)</text>
        <dbReference type="Rhea" id="RHEA:24408"/>
        <dbReference type="ChEBI" id="CHEBI:15377"/>
        <dbReference type="ChEBI" id="CHEBI:15378"/>
        <dbReference type="ChEBI" id="CHEBI:16335"/>
        <dbReference type="ChEBI" id="CHEBI:17596"/>
        <dbReference type="ChEBI" id="CHEBI:28938"/>
        <dbReference type="EC" id="3.5.4.4"/>
    </reaction>
    <physiologicalReaction direction="left-to-right" evidence="8">
        <dbReference type="Rhea" id="RHEA:24409"/>
    </physiologicalReaction>
</comment>
<dbReference type="CDD" id="cd16833">
    <property type="entry name" value="YfiH"/>
    <property type="match status" value="1"/>
</dbReference>
<dbReference type="Proteomes" id="UP000184148">
    <property type="component" value="Unassembled WGS sequence"/>
</dbReference>
<dbReference type="GO" id="GO:0005507">
    <property type="term" value="F:copper ion binding"/>
    <property type="evidence" value="ECO:0007669"/>
    <property type="project" value="TreeGrafter"/>
</dbReference>
<evidence type="ECO:0000256" key="4">
    <source>
        <dbReference type="ARBA" id="ARBA00022679"/>
    </source>
</evidence>
<evidence type="ECO:0000256" key="3">
    <source>
        <dbReference type="ARBA" id="ARBA00007353"/>
    </source>
</evidence>
<dbReference type="Pfam" id="PF02578">
    <property type="entry name" value="Cu-oxidase_4"/>
    <property type="match status" value="1"/>
</dbReference>
<keyword evidence="13" id="KW-1185">Reference proteome</keyword>
<protein>
    <recommendedName>
        <fullName evidence="11">Purine nucleoside phosphorylase</fullName>
    </recommendedName>
</protein>
<dbReference type="GO" id="GO:0016787">
    <property type="term" value="F:hydrolase activity"/>
    <property type="evidence" value="ECO:0007669"/>
    <property type="project" value="UniProtKB-KW"/>
</dbReference>
<gene>
    <name evidence="12" type="ORF">SAMN02745133_00648</name>
</gene>
<evidence type="ECO:0000256" key="10">
    <source>
        <dbReference type="ARBA" id="ARBA00049893"/>
    </source>
</evidence>
<evidence type="ECO:0000256" key="7">
    <source>
        <dbReference type="ARBA" id="ARBA00022833"/>
    </source>
</evidence>
<keyword evidence="6" id="KW-0378">Hydrolase</keyword>
<dbReference type="InterPro" id="IPR011324">
    <property type="entry name" value="Cytotoxic_necrot_fac-like_cat"/>
</dbReference>
<evidence type="ECO:0000256" key="6">
    <source>
        <dbReference type="ARBA" id="ARBA00022801"/>
    </source>
</evidence>
<evidence type="ECO:0000256" key="2">
    <source>
        <dbReference type="ARBA" id="ARBA00003215"/>
    </source>
</evidence>
<accession>A0A1M4UI28</accession>
<comment type="catalytic activity">
    <reaction evidence="10">
        <text>S-methyl-5'-thioadenosine + phosphate = 5-(methylsulfanyl)-alpha-D-ribose 1-phosphate + adenine</text>
        <dbReference type="Rhea" id="RHEA:11852"/>
        <dbReference type="ChEBI" id="CHEBI:16708"/>
        <dbReference type="ChEBI" id="CHEBI:17509"/>
        <dbReference type="ChEBI" id="CHEBI:43474"/>
        <dbReference type="ChEBI" id="CHEBI:58533"/>
        <dbReference type="EC" id="2.4.2.28"/>
    </reaction>
    <physiologicalReaction direction="left-to-right" evidence="10">
        <dbReference type="Rhea" id="RHEA:11853"/>
    </physiologicalReaction>
</comment>
<evidence type="ECO:0000256" key="9">
    <source>
        <dbReference type="ARBA" id="ARBA00048968"/>
    </source>
</evidence>
<evidence type="ECO:0000313" key="13">
    <source>
        <dbReference type="Proteomes" id="UP000184148"/>
    </source>
</evidence>
<dbReference type="SUPFAM" id="SSF64438">
    <property type="entry name" value="CNF1/YfiH-like putative cysteine hydrolases"/>
    <property type="match status" value="1"/>
</dbReference>
<comment type="function">
    <text evidence="2">Purine nucleoside enzyme that catalyzes the phosphorolysis of adenosine and inosine nucleosides, yielding D-ribose 1-phosphate and the respective free bases, adenine and hypoxanthine. Also catalyzes the phosphorolysis of S-methyl-5'-thioadenosine into adenine and S-methyl-5-thio-alpha-D-ribose 1-phosphate. Also has adenosine deaminase activity.</text>
</comment>
<comment type="similarity">
    <text evidence="3 11">Belongs to the purine nucleoside phosphorylase YfiH/LACC1 family.</text>
</comment>
<evidence type="ECO:0000256" key="1">
    <source>
        <dbReference type="ARBA" id="ARBA00000553"/>
    </source>
</evidence>